<name>A0AAC9LDG4_9PSEU</name>
<dbReference type="EMBL" id="CP016076">
    <property type="protein sequence ID" value="APU15616.1"/>
    <property type="molecule type" value="Genomic_DNA"/>
</dbReference>
<keyword evidence="3" id="KW-1185">Reference proteome</keyword>
<dbReference type="GO" id="GO:0003676">
    <property type="term" value="F:nucleic acid binding"/>
    <property type="evidence" value="ECO:0007669"/>
    <property type="project" value="InterPro"/>
</dbReference>
<gene>
    <name evidence="2" type="ORF">UA74_17940</name>
</gene>
<dbReference type="Gene3D" id="3.30.70.2330">
    <property type="match status" value="1"/>
</dbReference>
<evidence type="ECO:0000313" key="3">
    <source>
        <dbReference type="Proteomes" id="UP000185511"/>
    </source>
</evidence>
<evidence type="ECO:0000256" key="1">
    <source>
        <dbReference type="SAM" id="MobiDB-lite"/>
    </source>
</evidence>
<dbReference type="GO" id="GO:0008270">
    <property type="term" value="F:zinc ion binding"/>
    <property type="evidence" value="ECO:0007669"/>
    <property type="project" value="InterPro"/>
</dbReference>
<evidence type="ECO:0008006" key="4">
    <source>
        <dbReference type="Google" id="ProtNLM"/>
    </source>
</evidence>
<dbReference type="KEGG" id="acad:UA74_17940"/>
<proteinExistence type="predicted"/>
<reference evidence="3" key="1">
    <citation type="submission" date="2016-06" db="EMBL/GenBank/DDBJ databases">
        <title>Complete genome sequence of Actinoalloteichus fjordicus DSM 46855 (=ADI127-17), type strain of the new species Actinoalloteichus fjordicus.</title>
        <authorList>
            <person name="Ruckert C."/>
            <person name="Nouioui I."/>
            <person name="Willmese J."/>
            <person name="van Wezel G."/>
            <person name="Klenk H.-P."/>
            <person name="Kalinowski J."/>
            <person name="Zotchev S.B."/>
        </authorList>
    </citation>
    <scope>NUCLEOTIDE SEQUENCE [LARGE SCALE GENOMIC DNA]</scope>
    <source>
        <strain evidence="3">ADI127-7</strain>
    </source>
</reference>
<evidence type="ECO:0000313" key="2">
    <source>
        <dbReference type="EMBL" id="APU15616.1"/>
    </source>
</evidence>
<organism evidence="2 3">
    <name type="scientific">Actinoalloteichus fjordicus</name>
    <dbReference type="NCBI Taxonomy" id="1612552"/>
    <lineage>
        <taxon>Bacteria</taxon>
        <taxon>Bacillati</taxon>
        <taxon>Actinomycetota</taxon>
        <taxon>Actinomycetes</taxon>
        <taxon>Pseudonocardiales</taxon>
        <taxon>Pseudonocardiaceae</taxon>
        <taxon>Actinoalloteichus</taxon>
    </lineage>
</organism>
<dbReference type="AlphaFoldDB" id="A0AAC9LDG4"/>
<dbReference type="Proteomes" id="UP000185511">
    <property type="component" value="Chromosome"/>
</dbReference>
<feature type="region of interest" description="Disordered" evidence="1">
    <location>
        <begin position="1"/>
        <end position="54"/>
    </location>
</feature>
<accession>A0AAC9LDG4</accession>
<dbReference type="GO" id="GO:0016818">
    <property type="term" value="F:hydrolase activity, acting on acid anhydrides, in phosphorus-containing anhydrides"/>
    <property type="evidence" value="ECO:0007669"/>
    <property type="project" value="InterPro"/>
</dbReference>
<sequence length="322" mass="35536">MWPFSRKPRSEKSAPSARVPEPSALRPMSRQARQPPISIQWGKPANTEPEGAEPARFSPITLSLLQLPAEGRVPVVGESYYQQALRFVTRGATSGNTFDDHIPVTAALVPEPYNPWDKTAVRIDVVLGQQSVKVGYLSRELARLYHAELIKILHSGRMGTCPGRITGGGRKYYGIYLHLSDPRSLRIANGSEHPAIAQEQDGVAILHGERTCAVTQGGKHQDVLQRYAPADRQGRQSVTASLHFCVIGSGKYRGKQAIEVRLRGRRIGQLTYATTLRYRGIVQEIIDRGSTATCQASIRNTDKGIQVELLMPSDPDHKPSFN</sequence>
<protein>
    <recommendedName>
        <fullName evidence="4">HIRAN domain-containing protein</fullName>
    </recommendedName>
</protein>